<comment type="subcellular location">
    <subcellularLocation>
        <location evidence="1">Nucleus</location>
    </subcellularLocation>
</comment>
<reference evidence="4 5" key="1">
    <citation type="submission" date="2013-03" db="EMBL/GenBank/DDBJ databases">
        <title>The Genome Sequence of Exophiala aquamarina CBS 119918.</title>
        <authorList>
            <consortium name="The Broad Institute Genomics Platform"/>
            <person name="Cuomo C."/>
            <person name="de Hoog S."/>
            <person name="Gorbushina A."/>
            <person name="Walker B."/>
            <person name="Young S.K."/>
            <person name="Zeng Q."/>
            <person name="Gargeya S."/>
            <person name="Fitzgerald M."/>
            <person name="Haas B."/>
            <person name="Abouelleil A."/>
            <person name="Allen A.W."/>
            <person name="Alvarado L."/>
            <person name="Arachchi H.M."/>
            <person name="Berlin A.M."/>
            <person name="Chapman S.B."/>
            <person name="Gainer-Dewar J."/>
            <person name="Goldberg J."/>
            <person name="Griggs A."/>
            <person name="Gujja S."/>
            <person name="Hansen M."/>
            <person name="Howarth C."/>
            <person name="Imamovic A."/>
            <person name="Ireland A."/>
            <person name="Larimer J."/>
            <person name="McCowan C."/>
            <person name="Murphy C."/>
            <person name="Pearson M."/>
            <person name="Poon T.W."/>
            <person name="Priest M."/>
            <person name="Roberts A."/>
            <person name="Saif S."/>
            <person name="Shea T."/>
            <person name="Sisk P."/>
            <person name="Sykes S."/>
            <person name="Wortman J."/>
            <person name="Nusbaum C."/>
            <person name="Birren B."/>
        </authorList>
    </citation>
    <scope>NUCLEOTIDE SEQUENCE [LARGE SCALE GENOMIC DNA]</scope>
    <source>
        <strain evidence="4 5">CBS 119918</strain>
    </source>
</reference>
<dbReference type="PANTHER" id="PTHR31001">
    <property type="entry name" value="UNCHARACTERIZED TRANSCRIPTIONAL REGULATORY PROTEIN"/>
    <property type="match status" value="1"/>
</dbReference>
<gene>
    <name evidence="4" type="ORF">A1O9_08794</name>
</gene>
<dbReference type="AlphaFoldDB" id="A0A072P5L3"/>
<protein>
    <recommendedName>
        <fullName evidence="6">Transcription factor domain-containing protein</fullName>
    </recommendedName>
</protein>
<dbReference type="GeneID" id="25283705"/>
<proteinExistence type="predicted"/>
<dbReference type="GO" id="GO:0005634">
    <property type="term" value="C:nucleus"/>
    <property type="evidence" value="ECO:0007669"/>
    <property type="project" value="UniProtKB-SubCell"/>
</dbReference>
<evidence type="ECO:0000313" key="5">
    <source>
        <dbReference type="Proteomes" id="UP000027920"/>
    </source>
</evidence>
<name>A0A072P5L3_9EURO</name>
<dbReference type="HOGENOM" id="CLU_013260_4_0_1"/>
<dbReference type="InterPro" id="IPR050613">
    <property type="entry name" value="Sec_Metabolite_Reg"/>
</dbReference>
<dbReference type="RefSeq" id="XP_013257731.1">
    <property type="nucleotide sequence ID" value="XM_013402277.1"/>
</dbReference>
<feature type="region of interest" description="Disordered" evidence="3">
    <location>
        <begin position="1"/>
        <end position="52"/>
    </location>
</feature>
<keyword evidence="5" id="KW-1185">Reference proteome</keyword>
<dbReference type="Proteomes" id="UP000027920">
    <property type="component" value="Unassembled WGS sequence"/>
</dbReference>
<dbReference type="CDD" id="cd12148">
    <property type="entry name" value="fungal_TF_MHR"/>
    <property type="match status" value="1"/>
</dbReference>
<dbReference type="EMBL" id="AMGV01000008">
    <property type="protein sequence ID" value="KEF55141.1"/>
    <property type="molecule type" value="Genomic_DNA"/>
</dbReference>
<evidence type="ECO:0000256" key="3">
    <source>
        <dbReference type="SAM" id="MobiDB-lite"/>
    </source>
</evidence>
<comment type="caution">
    <text evidence="4">The sequence shown here is derived from an EMBL/GenBank/DDBJ whole genome shotgun (WGS) entry which is preliminary data.</text>
</comment>
<evidence type="ECO:0008006" key="6">
    <source>
        <dbReference type="Google" id="ProtNLM"/>
    </source>
</evidence>
<evidence type="ECO:0000256" key="1">
    <source>
        <dbReference type="ARBA" id="ARBA00004123"/>
    </source>
</evidence>
<sequence>MQPNRSPSPANPVPQPQPSKDHHLTADVRELEKVSTSHPSNALANGPHDPVGQNSDRLVSYIWLPPRGEAEYLVERYLDGVSFIHHVVHPPRIREAVVKLYSDLDSEGQADLGTVTLLLSLLASVTYLLGPEECDIDQPPTLAGASEESLSWIRITLDVLEYSQRSNLGSIESLQAMIIVSFLIGNIEGASQRFRSMIAVASTLARELGLHRIDQGKNYWTTESPIRGMVDAEVGRRLWWYLAATDWYEDPLTVRVKTAKLVYRLLTRYSGPAAGAYTVHVSHMAVKKPQNIDDHDLLDDQIVRDKPSSVPSVMSYSLQRIRLAEICRNAVDHASLWSPELRGANYSNIVFIDTELTVFSNALPWFFAIDDEGSGRLSQLDFQQQTTIKVQRYLINTTLHTQRCILHLPYFAQSLETNVYAYSREVCLDAARSVVQAELLIERDMLPFTNLRLKLSASLYGLFIANIIFFLEACLHKASGWPCALRSTAIEAFRLLMQARGSSPMAARLWETMTHISEKNKVSLPLSQAPNSLMEYASNLVTDDSEDTSPSRGAIGAQQQNQLVSDDWGDINLSCDGQDTFDPLGWAASIGLVEE</sequence>
<keyword evidence="2" id="KW-0539">Nucleus</keyword>
<organism evidence="4 5">
    <name type="scientific">Exophiala aquamarina CBS 119918</name>
    <dbReference type="NCBI Taxonomy" id="1182545"/>
    <lineage>
        <taxon>Eukaryota</taxon>
        <taxon>Fungi</taxon>
        <taxon>Dikarya</taxon>
        <taxon>Ascomycota</taxon>
        <taxon>Pezizomycotina</taxon>
        <taxon>Eurotiomycetes</taxon>
        <taxon>Chaetothyriomycetidae</taxon>
        <taxon>Chaetothyriales</taxon>
        <taxon>Herpotrichiellaceae</taxon>
        <taxon>Exophiala</taxon>
    </lineage>
</organism>
<dbReference type="OrthoDB" id="3014581at2759"/>
<feature type="compositionally biased region" description="Basic and acidic residues" evidence="3">
    <location>
        <begin position="19"/>
        <end position="35"/>
    </location>
</feature>
<dbReference type="PANTHER" id="PTHR31001:SF90">
    <property type="entry name" value="CENTROMERE DNA-BINDING PROTEIN COMPLEX CBF3 SUBUNIT B"/>
    <property type="match status" value="1"/>
</dbReference>
<evidence type="ECO:0000313" key="4">
    <source>
        <dbReference type="EMBL" id="KEF55141.1"/>
    </source>
</evidence>
<accession>A0A072P5L3</accession>
<dbReference type="STRING" id="1182545.A0A072P5L3"/>
<evidence type="ECO:0000256" key="2">
    <source>
        <dbReference type="ARBA" id="ARBA00023242"/>
    </source>
</evidence>
<dbReference type="VEuPathDB" id="FungiDB:A1O9_08794"/>